<evidence type="ECO:0000313" key="4">
    <source>
        <dbReference type="EMBL" id="SHH62300.1"/>
    </source>
</evidence>
<keyword evidence="2" id="KW-0997">Cell inner membrane</keyword>
<dbReference type="SUPFAM" id="SSF52091">
    <property type="entry name" value="SpoIIaa-like"/>
    <property type="match status" value="1"/>
</dbReference>
<dbReference type="InterPro" id="IPR030802">
    <property type="entry name" value="Permease_MalE"/>
</dbReference>
<dbReference type="InterPro" id="IPR036513">
    <property type="entry name" value="STAS_dom_sf"/>
</dbReference>
<keyword evidence="2" id="KW-1133">Transmembrane helix</keyword>
<protein>
    <submittedName>
        <fullName evidence="4">Phospholipid/cholesterol/gamma-HCH transport system permease protein</fullName>
    </submittedName>
</protein>
<feature type="transmembrane region" description="Helical" evidence="2">
    <location>
        <begin position="332"/>
        <end position="356"/>
    </location>
</feature>
<feature type="transmembrane region" description="Helical" evidence="2">
    <location>
        <begin position="376"/>
        <end position="394"/>
    </location>
</feature>
<dbReference type="PANTHER" id="PTHR30188">
    <property type="entry name" value="ABC TRANSPORTER PERMEASE PROTEIN-RELATED"/>
    <property type="match status" value="1"/>
</dbReference>
<proteinExistence type="inferred from homology"/>
<dbReference type="EMBL" id="LT670818">
    <property type="protein sequence ID" value="SHH62300.1"/>
    <property type="molecule type" value="Genomic_DNA"/>
</dbReference>
<dbReference type="PANTHER" id="PTHR30188:SF3">
    <property type="entry name" value="ABC TRANSPORTER PERMEASE"/>
    <property type="match status" value="1"/>
</dbReference>
<feature type="transmembrane region" description="Helical" evidence="2">
    <location>
        <begin position="188"/>
        <end position="205"/>
    </location>
</feature>
<feature type="transmembrane region" description="Helical" evidence="2">
    <location>
        <begin position="217"/>
        <end position="243"/>
    </location>
</feature>
<comment type="subcellular location">
    <subcellularLocation>
        <location evidence="2">Cell inner membrane</location>
        <topology evidence="2">Multi-pass membrane protein</topology>
    </subcellularLocation>
</comment>
<name>A0A1M5UH93_9BRAD</name>
<accession>A0A1M5UH93</accession>
<dbReference type="NCBIfam" id="TIGR00056">
    <property type="entry name" value="MlaE family lipid ABC transporter permease subunit"/>
    <property type="match status" value="1"/>
</dbReference>
<evidence type="ECO:0000313" key="5">
    <source>
        <dbReference type="Proteomes" id="UP000190675"/>
    </source>
</evidence>
<reference evidence="4 5" key="1">
    <citation type="submission" date="2016-11" db="EMBL/GenBank/DDBJ databases">
        <authorList>
            <person name="Jaros S."/>
            <person name="Januszkiewicz K."/>
            <person name="Wedrychowicz H."/>
        </authorList>
    </citation>
    <scope>NUCLEOTIDE SEQUENCE [LARGE SCALE GENOMIC DNA]</scope>
    <source>
        <strain evidence="4 5">GAS242</strain>
    </source>
</reference>
<dbReference type="PROSITE" id="PS50801">
    <property type="entry name" value="STAS"/>
    <property type="match status" value="1"/>
</dbReference>
<feature type="transmembrane region" description="Helical" evidence="2">
    <location>
        <begin position="143"/>
        <end position="168"/>
    </location>
</feature>
<dbReference type="AlphaFoldDB" id="A0A1M5UH93"/>
<dbReference type="InterPro" id="IPR003453">
    <property type="entry name" value="ABC_MlaE_roteobac"/>
</dbReference>
<evidence type="ECO:0000256" key="1">
    <source>
        <dbReference type="ARBA" id="ARBA00003787"/>
    </source>
</evidence>
<evidence type="ECO:0000259" key="3">
    <source>
        <dbReference type="PROSITE" id="PS50801"/>
    </source>
</evidence>
<feature type="domain" description="STAS" evidence="3">
    <location>
        <begin position="46"/>
        <end position="118"/>
    </location>
</feature>
<keyword evidence="2" id="KW-0812">Transmembrane</keyword>
<gene>
    <name evidence="4" type="ORF">SAMN05444169_8415</name>
</gene>
<dbReference type="Proteomes" id="UP000190675">
    <property type="component" value="Chromosome I"/>
</dbReference>
<dbReference type="InterPro" id="IPR002645">
    <property type="entry name" value="STAS_dom"/>
</dbReference>
<keyword evidence="2" id="KW-0472">Membrane</keyword>
<keyword evidence="2" id="KW-1003">Cell membrane</keyword>
<dbReference type="Pfam" id="PF02405">
    <property type="entry name" value="MlaE"/>
    <property type="match status" value="1"/>
</dbReference>
<dbReference type="GO" id="GO:0005548">
    <property type="term" value="F:phospholipid transporter activity"/>
    <property type="evidence" value="ECO:0007669"/>
    <property type="project" value="TreeGrafter"/>
</dbReference>
<feature type="transmembrane region" description="Helical" evidence="2">
    <location>
        <begin position="282"/>
        <end position="311"/>
    </location>
</feature>
<dbReference type="GO" id="GO:0043190">
    <property type="term" value="C:ATP-binding cassette (ABC) transporter complex"/>
    <property type="evidence" value="ECO:0007669"/>
    <property type="project" value="InterPro"/>
</dbReference>
<evidence type="ECO:0000256" key="2">
    <source>
        <dbReference type="RuleBase" id="RU362044"/>
    </source>
</evidence>
<comment type="function">
    <text evidence="1">Could be part of an ABC transporter complex.</text>
</comment>
<organism evidence="4 5">
    <name type="scientific">Bradyrhizobium erythrophlei</name>
    <dbReference type="NCBI Taxonomy" id="1437360"/>
    <lineage>
        <taxon>Bacteria</taxon>
        <taxon>Pseudomonadati</taxon>
        <taxon>Pseudomonadota</taxon>
        <taxon>Alphaproteobacteria</taxon>
        <taxon>Hyphomicrobiales</taxon>
        <taxon>Nitrobacteraceae</taxon>
        <taxon>Bradyrhizobium</taxon>
    </lineage>
</organism>
<comment type="similarity">
    <text evidence="2">Belongs to the MlaE permease family.</text>
</comment>
<sequence>MVISILHEVRKIGAGGGHLNGGPTLERITRGNGLALCAAGSWTAHFAPDLEQIVADAEKLGGTRPNIFIDVSQVAKLDTFGAWLIERLRRSLAHGGVEAQIAGLSANYSSLVDEVRRVKAGPAIDTTSVTITGMLDQVGRTMVGIGSTITGLIDMLGAVLAATGRVLIHPRSFRLTSTVHHLEQVCWRAVPIVVLITFLIGCIISQQGIFHFRKFGADIFVVDMLGVLVLREIGVLLVAIMVAGRSGSAYTAELGSMKMREEIDALRTMGFDPIEVLILPRMLALVIALPILAFLGAIAALYGGGLVAWLYGGVDPEAFLLRLRDAISIDHFTVGIIKAPVMAAVIGIVACVEGLAVEGSAESLGQHTTSSVVKGIFFVIVMDGVFAIFFASIGM</sequence>